<dbReference type="SUPFAM" id="SSF49503">
    <property type="entry name" value="Cupredoxins"/>
    <property type="match status" value="1"/>
</dbReference>
<dbReference type="InterPro" id="IPR008972">
    <property type="entry name" value="Cupredoxin"/>
</dbReference>
<dbReference type="InterPro" id="IPR011707">
    <property type="entry name" value="Cu-oxidase-like_N"/>
</dbReference>
<accession>A0AAV5PBH2</accession>
<dbReference type="AlphaFoldDB" id="A0AAV5PBH2"/>
<gene>
    <name evidence="2" type="ORF">ME0900_01240</name>
</gene>
<name>A0AAV5PBH2_LACDE</name>
<dbReference type="Pfam" id="PF07732">
    <property type="entry name" value="Cu-oxidase_3"/>
    <property type="match status" value="1"/>
</dbReference>
<sequence>MTVYPDYFYAEKDFDTSHMGYKPLTIPAGVEAQPLAVPPLLAPDKVDANDIYYTIEAQEGESQILLGKKTETWGYNAPLLGQTLVVKTGQRVHVRLKNSLPVLTSFHWHGMEVPGPITDGGCHAPVYPGEEKDIEFTVKQPAALTWLHAHPCPSTVNGHAGLDGPGHGGCGY</sequence>
<reference evidence="2" key="1">
    <citation type="submission" date="2023-04" db="EMBL/GenBank/DDBJ databases">
        <title>Draft genome sequences of Lactobacillus delbrueckii subsp. bulgaricus ME-900 and ME-901 with improved acid tolerance.</title>
        <authorList>
            <person name="Ishida T."/>
            <person name="Yamamoto E."/>
            <person name="Koizumi A."/>
            <person name="Fujiwara S."/>
            <person name="Makino S."/>
            <person name="Kano H."/>
            <person name="Kimura K."/>
        </authorList>
    </citation>
    <scope>NUCLEOTIDE SEQUENCE</scope>
    <source>
        <strain evidence="2">ME-900</strain>
    </source>
</reference>
<evidence type="ECO:0000259" key="1">
    <source>
        <dbReference type="Pfam" id="PF07732"/>
    </source>
</evidence>
<dbReference type="Gene3D" id="2.60.40.420">
    <property type="entry name" value="Cupredoxins - blue copper proteins"/>
    <property type="match status" value="1"/>
</dbReference>
<dbReference type="Proteomes" id="UP001165243">
    <property type="component" value="Unassembled WGS sequence"/>
</dbReference>
<dbReference type="EMBL" id="BSWK01000001">
    <property type="protein sequence ID" value="GMB85752.1"/>
    <property type="molecule type" value="Genomic_DNA"/>
</dbReference>
<dbReference type="GO" id="GO:0005507">
    <property type="term" value="F:copper ion binding"/>
    <property type="evidence" value="ECO:0007669"/>
    <property type="project" value="InterPro"/>
</dbReference>
<feature type="domain" description="Plastocyanin-like" evidence="1">
    <location>
        <begin position="58"/>
        <end position="161"/>
    </location>
</feature>
<comment type="caution">
    <text evidence="2">The sequence shown here is derived from an EMBL/GenBank/DDBJ whole genome shotgun (WGS) entry which is preliminary data.</text>
</comment>
<protein>
    <recommendedName>
        <fullName evidence="1">Plastocyanin-like domain-containing protein</fullName>
    </recommendedName>
</protein>
<evidence type="ECO:0000313" key="3">
    <source>
        <dbReference type="Proteomes" id="UP001165243"/>
    </source>
</evidence>
<organism evidence="2 3">
    <name type="scientific">Lactobacillus delbrueckii subsp. bulgaricus</name>
    <dbReference type="NCBI Taxonomy" id="1585"/>
    <lineage>
        <taxon>Bacteria</taxon>
        <taxon>Bacillati</taxon>
        <taxon>Bacillota</taxon>
        <taxon>Bacilli</taxon>
        <taxon>Lactobacillales</taxon>
        <taxon>Lactobacillaceae</taxon>
        <taxon>Lactobacillus</taxon>
    </lineage>
</organism>
<dbReference type="RefSeq" id="WP_081254083.1">
    <property type="nucleotide sequence ID" value="NZ_JBJFZI010000001.1"/>
</dbReference>
<proteinExistence type="predicted"/>
<evidence type="ECO:0000313" key="2">
    <source>
        <dbReference type="EMBL" id="GMB85752.1"/>
    </source>
</evidence>